<reference evidence="1 2" key="1">
    <citation type="submission" date="2012-10" db="EMBL/GenBank/DDBJ databases">
        <authorList>
            <person name="Harkins D.M."/>
            <person name="Durkin A.S."/>
            <person name="Brinkac L.M."/>
            <person name="Haft D.H."/>
            <person name="Selengut J.D."/>
            <person name="Sanka R."/>
            <person name="DePew J."/>
            <person name="Purushe J."/>
            <person name="Chanthongthip A."/>
            <person name="Lattana O."/>
            <person name="Phetsouvanh R."/>
            <person name="Newton P.N."/>
            <person name="Vinetz J.M."/>
            <person name="Sutton G.G."/>
            <person name="Nierman W.C."/>
            <person name="Fouts D.E."/>
        </authorList>
    </citation>
    <scope>NUCLEOTIDE SEQUENCE [LARGE SCALE GENOMIC DNA]</scope>
    <source>
        <strain evidence="1 2">UI 12758</strain>
    </source>
</reference>
<proteinExistence type="predicted"/>
<dbReference type="Pfam" id="PF11185">
    <property type="entry name" value="DUF2971"/>
    <property type="match status" value="1"/>
</dbReference>
<protein>
    <submittedName>
        <fullName evidence="1">PF11185 family protein</fullName>
    </submittedName>
</protein>
<dbReference type="InterPro" id="IPR021352">
    <property type="entry name" value="DUF2971"/>
</dbReference>
<evidence type="ECO:0000313" key="1">
    <source>
        <dbReference type="EMBL" id="EKR54189.1"/>
    </source>
</evidence>
<dbReference type="AlphaFoldDB" id="A0A0E2DEV8"/>
<dbReference type="RefSeq" id="WP_001085033.1">
    <property type="nucleotide sequence ID" value="NZ_AHNR02000055.1"/>
</dbReference>
<dbReference type="Proteomes" id="UP000001340">
    <property type="component" value="Unassembled WGS sequence"/>
</dbReference>
<sequence>MNSKFEDFALSRLISFDSPLYKVSDLIRQYFYQSDKVYHYTNFDGLKGIIESNGFWLTESTFMNDEQELNNGPLKLQEAIKNIKDHYKGSAQIFIEALANYKLVSRLDYYISCFSKEPDSLDLWRTYSKNETGISIEFDLKDGKFPHFEGLPEYKISEVIYSDKIKLDFIHKLLIVAITEVENDLLNGINYTDWNYEDTANEVIDYISAYFILFKNESFSTENEVRITHHRSEKSGQTIYFRSSKIGLIPYIKSNELYTLDQIPDEKKELTKKLPISKIIVGPTRYFLEIKRSIGFFLHYSEYENVSVVPSNIPFRG</sequence>
<gene>
    <name evidence="1" type="ORF">LEP1GSC105_0606</name>
</gene>
<organism evidence="1 2">
    <name type="scientific">Leptospira interrogans str. UI 12758</name>
    <dbReference type="NCBI Taxonomy" id="1049938"/>
    <lineage>
        <taxon>Bacteria</taxon>
        <taxon>Pseudomonadati</taxon>
        <taxon>Spirochaetota</taxon>
        <taxon>Spirochaetia</taxon>
        <taxon>Leptospirales</taxon>
        <taxon>Leptospiraceae</taxon>
        <taxon>Leptospira</taxon>
    </lineage>
</organism>
<dbReference type="EMBL" id="AHNR02000055">
    <property type="protein sequence ID" value="EKR54189.1"/>
    <property type="molecule type" value="Genomic_DNA"/>
</dbReference>
<accession>A0A0E2DEV8</accession>
<evidence type="ECO:0000313" key="2">
    <source>
        <dbReference type="Proteomes" id="UP000001340"/>
    </source>
</evidence>
<comment type="caution">
    <text evidence="1">The sequence shown here is derived from an EMBL/GenBank/DDBJ whole genome shotgun (WGS) entry which is preliminary data.</text>
</comment>
<name>A0A0E2DEV8_LEPIR</name>